<feature type="region of interest" description="Disordered" evidence="1">
    <location>
        <begin position="198"/>
        <end position="219"/>
    </location>
</feature>
<dbReference type="EMBL" id="PVNL01000111">
    <property type="protein sequence ID" value="PRQ02705.1"/>
    <property type="molecule type" value="Genomic_DNA"/>
</dbReference>
<comment type="caution">
    <text evidence="2">The sequence shown here is derived from an EMBL/GenBank/DDBJ whole genome shotgun (WGS) entry which is preliminary data.</text>
</comment>
<dbReference type="AlphaFoldDB" id="A0A2S9YC82"/>
<dbReference type="RefSeq" id="WP_106092413.1">
    <property type="nucleotide sequence ID" value="NZ_PVNL01000111.1"/>
</dbReference>
<dbReference type="Proteomes" id="UP000238823">
    <property type="component" value="Unassembled WGS sequence"/>
</dbReference>
<gene>
    <name evidence="2" type="ORF">ENSA7_55340</name>
</gene>
<sequence>MSDRDYMPDMAGSKGFALFSRQRENADWLDGLRFLNESGFSLIDPNVVDATAVATVENMGERHDLDVEVFQEHVMAQKPINFRVWTHDGDDMLCEFRRCGTKLVEWYWFGQLVTADSGFVSALVRRFQSATAAGRTMIVVDWHALSENFDWPALLAGAVAYSGTPPEVFGIPLDLSRANRLVLQGFRTQVFNGHVLHKRSQDPDRPVGPPLELPVSALD</sequence>
<protein>
    <submittedName>
        <fullName evidence="2">Uncharacterized protein</fullName>
    </submittedName>
</protein>
<evidence type="ECO:0000313" key="3">
    <source>
        <dbReference type="Proteomes" id="UP000238823"/>
    </source>
</evidence>
<reference evidence="2 3" key="1">
    <citation type="submission" date="2018-03" db="EMBL/GenBank/DDBJ databases">
        <title>Draft Genome Sequences of the Obligatory Marine Myxobacteria Enhygromyxa salina SWB007.</title>
        <authorList>
            <person name="Poehlein A."/>
            <person name="Moghaddam J.A."/>
            <person name="Harms H."/>
            <person name="Alanjari M."/>
            <person name="Koenig G.M."/>
            <person name="Daniel R."/>
            <person name="Schaeberle T.F."/>
        </authorList>
    </citation>
    <scope>NUCLEOTIDE SEQUENCE [LARGE SCALE GENOMIC DNA]</scope>
    <source>
        <strain evidence="2 3">SWB007</strain>
    </source>
</reference>
<proteinExistence type="predicted"/>
<organism evidence="2 3">
    <name type="scientific">Enhygromyxa salina</name>
    <dbReference type="NCBI Taxonomy" id="215803"/>
    <lineage>
        <taxon>Bacteria</taxon>
        <taxon>Pseudomonadati</taxon>
        <taxon>Myxococcota</taxon>
        <taxon>Polyangia</taxon>
        <taxon>Nannocystales</taxon>
        <taxon>Nannocystaceae</taxon>
        <taxon>Enhygromyxa</taxon>
    </lineage>
</organism>
<evidence type="ECO:0000256" key="1">
    <source>
        <dbReference type="SAM" id="MobiDB-lite"/>
    </source>
</evidence>
<name>A0A2S9YC82_9BACT</name>
<evidence type="ECO:0000313" key="2">
    <source>
        <dbReference type="EMBL" id="PRQ02705.1"/>
    </source>
</evidence>
<accession>A0A2S9YC82</accession>